<accession>A0A812M434</accession>
<feature type="region of interest" description="Disordered" evidence="1">
    <location>
        <begin position="704"/>
        <end position="723"/>
    </location>
</feature>
<sequence>MQEFGRFAEVACGCKSMGHRPEVRRSVFHATERIDWKEFVEQRLRNDLSAVESIARMECPVTLPDRTLLDAQVPESAPKRIVFAGKVLRQHLSMTETQTCRGCIKRSRCKFFKMPPEAGMTVGTKHIGRVLFGMSQYARAHVQHPEHYPWYFTADNLASATILLNALEEHLATAEGPGLKWNDVELADEGTAREVLIKEAMRKEERRRAAAEERFLSMPQWMRETLQPIPSRGMTARQRALLAESGIDAPLRHFAALSAGHAEKEKNCKKLQKLGSLPVGAAKGDASLEEPVELGAASDEKDWVEEGAVPGQPTGPMIMDPSPSPTPMQVPASNDADRPLIDVADAQELPVVRRFKHLPGQPSEAPVRQFNSMTGLETSGIFRRLGHLQGHRIDLDEVELEPQELGRWEEIKPGGSSGSTLEAVGLKLKGGYTISELVGTGSFGEAQHLVSLSPAGLEGVHHYNVDIAPKIVSQEALEEVWNAGEAQGVKDELPFLRRYPFDTPAPHSSAGSVIPERLPEEKLLSRPEPELPPAALRSSRQGDGEVAQAGKEPVIDLDEPREDDDSIFDLDARLASDAMRLQRTAAMNTVEASHSPRQQPDSMAPGENEDRRFQAWQHRSNTRGVGVFDPTVDFKYMSDPNRLEQVGDLDAETSGIYFRSSRPLPQDEDFVSTFRRPLDVEEASDEAALPLGPNAATVDIQALKEATSPKDAPPDPEDWGSQGSHSYKLELRMQYLHIFAYTCGV</sequence>
<dbReference type="Proteomes" id="UP000604046">
    <property type="component" value="Unassembled WGS sequence"/>
</dbReference>
<feature type="region of interest" description="Disordered" evidence="1">
    <location>
        <begin position="588"/>
        <end position="610"/>
    </location>
</feature>
<feature type="region of interest" description="Disordered" evidence="1">
    <location>
        <begin position="524"/>
        <end position="563"/>
    </location>
</feature>
<feature type="compositionally biased region" description="Polar residues" evidence="1">
    <location>
        <begin position="588"/>
        <end position="601"/>
    </location>
</feature>
<organism evidence="2 3">
    <name type="scientific">Symbiodinium natans</name>
    <dbReference type="NCBI Taxonomy" id="878477"/>
    <lineage>
        <taxon>Eukaryota</taxon>
        <taxon>Sar</taxon>
        <taxon>Alveolata</taxon>
        <taxon>Dinophyceae</taxon>
        <taxon>Suessiales</taxon>
        <taxon>Symbiodiniaceae</taxon>
        <taxon>Symbiodinium</taxon>
    </lineage>
</organism>
<evidence type="ECO:0000256" key="1">
    <source>
        <dbReference type="SAM" id="MobiDB-lite"/>
    </source>
</evidence>
<dbReference type="EMBL" id="CAJNDS010001313">
    <property type="protein sequence ID" value="CAE7254918.1"/>
    <property type="molecule type" value="Genomic_DNA"/>
</dbReference>
<evidence type="ECO:0000313" key="3">
    <source>
        <dbReference type="Proteomes" id="UP000604046"/>
    </source>
</evidence>
<evidence type="ECO:0000313" key="2">
    <source>
        <dbReference type="EMBL" id="CAE7254918.1"/>
    </source>
</evidence>
<protein>
    <submittedName>
        <fullName evidence="2">Uncharacterized protein</fullName>
    </submittedName>
</protein>
<name>A0A812M434_9DINO</name>
<comment type="caution">
    <text evidence="2">The sequence shown here is derived from an EMBL/GenBank/DDBJ whole genome shotgun (WGS) entry which is preliminary data.</text>
</comment>
<proteinExistence type="predicted"/>
<keyword evidence="3" id="KW-1185">Reference proteome</keyword>
<dbReference type="OrthoDB" id="417726at2759"/>
<gene>
    <name evidence="2" type="ORF">SNAT2548_LOCUS12928</name>
</gene>
<dbReference type="AlphaFoldDB" id="A0A812M434"/>
<reference evidence="2" key="1">
    <citation type="submission" date="2021-02" db="EMBL/GenBank/DDBJ databases">
        <authorList>
            <person name="Dougan E. K."/>
            <person name="Rhodes N."/>
            <person name="Thang M."/>
            <person name="Chan C."/>
        </authorList>
    </citation>
    <scope>NUCLEOTIDE SEQUENCE</scope>
</reference>